<accession>A0A0F8U1E5</accession>
<dbReference type="OrthoDB" id="10042665at2759"/>
<evidence type="ECO:0000313" key="3">
    <source>
        <dbReference type="EMBL" id="KKK13579.1"/>
    </source>
</evidence>
<dbReference type="SMART" id="SM00382">
    <property type="entry name" value="AAA"/>
    <property type="match status" value="1"/>
</dbReference>
<feature type="region of interest" description="Disordered" evidence="1">
    <location>
        <begin position="1"/>
        <end position="28"/>
    </location>
</feature>
<dbReference type="AlphaFoldDB" id="A0A0F8U1E5"/>
<dbReference type="PANTHER" id="PTHR46411">
    <property type="entry name" value="FAMILY ATPASE, PUTATIVE-RELATED"/>
    <property type="match status" value="1"/>
</dbReference>
<dbReference type="Gene3D" id="3.40.50.300">
    <property type="entry name" value="P-loop containing nucleotide triphosphate hydrolases"/>
    <property type="match status" value="1"/>
</dbReference>
<organism evidence="3 4">
    <name type="scientific">Aspergillus ochraceoroseus</name>
    <dbReference type="NCBI Taxonomy" id="138278"/>
    <lineage>
        <taxon>Eukaryota</taxon>
        <taxon>Fungi</taxon>
        <taxon>Dikarya</taxon>
        <taxon>Ascomycota</taxon>
        <taxon>Pezizomycotina</taxon>
        <taxon>Eurotiomycetes</taxon>
        <taxon>Eurotiomycetidae</taxon>
        <taxon>Eurotiales</taxon>
        <taxon>Aspergillaceae</taxon>
        <taxon>Aspergillus</taxon>
        <taxon>Aspergillus subgen. Nidulantes</taxon>
    </lineage>
</organism>
<evidence type="ECO:0000313" key="4">
    <source>
        <dbReference type="Proteomes" id="UP000034947"/>
    </source>
</evidence>
<keyword evidence="4" id="KW-1185">Reference proteome</keyword>
<dbReference type="PANTHER" id="PTHR46411:SF2">
    <property type="entry name" value="AAA+ ATPASE DOMAIN-CONTAINING PROTEIN"/>
    <property type="match status" value="1"/>
</dbReference>
<reference evidence="3 4" key="1">
    <citation type="submission" date="2015-02" db="EMBL/GenBank/DDBJ databases">
        <title>Draft Genome Sequences of Two Closely-Related Aflatoxigenic Aspergillus Species Obtained from the Cote d'Ivoire.</title>
        <authorList>
            <person name="Moore G.G."/>
            <person name="Beltz S.B."/>
            <person name="Mack B.M."/>
        </authorList>
    </citation>
    <scope>NUCLEOTIDE SEQUENCE [LARGE SCALE GENOMIC DNA]</scope>
    <source>
        <strain evidence="3 4">SRRC1432</strain>
    </source>
</reference>
<dbReference type="VEuPathDB" id="FungiDB:P175DRAFT_0492393"/>
<proteinExistence type="predicted"/>
<dbReference type="InterPro" id="IPR027417">
    <property type="entry name" value="P-loop_NTPase"/>
</dbReference>
<gene>
    <name evidence="3" type="ORF">AOCH_001025</name>
</gene>
<feature type="domain" description="AAA+ ATPase" evidence="2">
    <location>
        <begin position="415"/>
        <end position="542"/>
    </location>
</feature>
<dbReference type="InterPro" id="IPR054289">
    <property type="entry name" value="DUF7025"/>
</dbReference>
<dbReference type="SUPFAM" id="SSF52540">
    <property type="entry name" value="P-loop containing nucleoside triphosphate hydrolases"/>
    <property type="match status" value="1"/>
</dbReference>
<dbReference type="InterPro" id="IPR003959">
    <property type="entry name" value="ATPase_AAA_core"/>
</dbReference>
<dbReference type="Proteomes" id="UP000034947">
    <property type="component" value="Unassembled WGS sequence"/>
</dbReference>
<comment type="caution">
    <text evidence="3">The sequence shown here is derived from an EMBL/GenBank/DDBJ whole genome shotgun (WGS) entry which is preliminary data.</text>
</comment>
<dbReference type="EMBL" id="JYKN01003206">
    <property type="protein sequence ID" value="KKK13579.1"/>
    <property type="molecule type" value="Genomic_DNA"/>
</dbReference>
<dbReference type="Pfam" id="PF22942">
    <property type="entry name" value="DUF7025"/>
    <property type="match status" value="1"/>
</dbReference>
<dbReference type="CDD" id="cd19481">
    <property type="entry name" value="RecA-like_protease"/>
    <property type="match status" value="1"/>
</dbReference>
<evidence type="ECO:0000256" key="1">
    <source>
        <dbReference type="SAM" id="MobiDB-lite"/>
    </source>
</evidence>
<evidence type="ECO:0000259" key="2">
    <source>
        <dbReference type="SMART" id="SM00382"/>
    </source>
</evidence>
<protein>
    <recommendedName>
        <fullName evidence="2">AAA+ ATPase domain-containing protein</fullName>
    </recommendedName>
</protein>
<dbReference type="InterPro" id="IPR003593">
    <property type="entry name" value="AAA+_ATPase"/>
</dbReference>
<dbReference type="GO" id="GO:0005524">
    <property type="term" value="F:ATP binding"/>
    <property type="evidence" value="ECO:0007669"/>
    <property type="project" value="InterPro"/>
</dbReference>
<name>A0A0F8U1E5_9EURO</name>
<sequence length="638" mass="72938">MAESTDQPKDPKVKEEKDKDDAGSPEKRIARYDEYRTYNWRLKKTAKKEKQKNIKGSVLVVRRIITTKGQYHSTDIDIRSPILAETLRELNPGTESLVQENPPTADPVLFYHSRFGLKSALEAEKAKDHPNEILVNDLTVALTYIEEDHGKNIASMDSLLSRGEITWGLLWALFTPGCLVYHYHQLTQQNQVLRFRQARKTRRPKDFVFYWNIMCDIIMFDGIKLGYAKVEHFDIDEYPGARKINDLNIFPLDFAKNKDAIYTHAVERGKRYCGIRDKSYLECDGPAMREILNKDLAPKQFTFSSFGRAMVDAKSFKTFEPNATYNYQVYRQIECEIPEKDDEFAICSPIVVGFSFGAKLWGGLGMDYCRVIQWGYDAFNSLVLDPNKKKLVRALVTQHTYKGEHFDDIVAGKGKGLIGLLSGRPGCGKTLTAEAVSEETRRPLYSVSAGELGTDPAEVDKRLTLILELSQRWNAILLLDEADVFLQTRNDTDVVRNALVSIFLRQLEYYKGIMILTTNRIDIFDPAFESRIHFSFFYPDLDFASRRNIWQMFLTRHTKESDEQARPGIQFSESQLDELAQPQLNGRQIKNLVSCARSLAFDANESLDMEHLRSALCVVSDWSKAVQKEAPAPGNGTY</sequence>
<dbReference type="GO" id="GO:0016887">
    <property type="term" value="F:ATP hydrolysis activity"/>
    <property type="evidence" value="ECO:0007669"/>
    <property type="project" value="InterPro"/>
</dbReference>
<dbReference type="Pfam" id="PF00004">
    <property type="entry name" value="AAA"/>
    <property type="match status" value="1"/>
</dbReference>